<evidence type="ECO:0000259" key="8">
    <source>
        <dbReference type="PROSITE" id="PS50304"/>
    </source>
</evidence>
<dbReference type="GO" id="GO:0003724">
    <property type="term" value="F:RNA helicase activity"/>
    <property type="evidence" value="ECO:0007669"/>
    <property type="project" value="UniProtKB-EC"/>
</dbReference>
<dbReference type="PANTHER" id="PTHR22655:SF2">
    <property type="entry name" value="ATP-DEPENDENT RNA HELICASE TDRD12-RELATED"/>
    <property type="match status" value="1"/>
</dbReference>
<dbReference type="Gene3D" id="3.40.50.300">
    <property type="entry name" value="P-loop containing nucleotide triphosphate hydrolases"/>
    <property type="match status" value="2"/>
</dbReference>
<evidence type="ECO:0000313" key="9">
    <source>
        <dbReference type="EMBL" id="EFX75071.1"/>
    </source>
</evidence>
<dbReference type="InterPro" id="IPR035437">
    <property type="entry name" value="SNase_OB-fold_sf"/>
</dbReference>
<dbReference type="FunCoup" id="E9GZN9">
    <property type="interactions" value="4"/>
</dbReference>
<evidence type="ECO:0000256" key="1">
    <source>
        <dbReference type="ARBA" id="ARBA00012552"/>
    </source>
</evidence>
<protein>
    <recommendedName>
        <fullName evidence="1">RNA helicase</fullName>
        <ecNumber evidence="1">3.6.4.13</ecNumber>
    </recommendedName>
</protein>
<dbReference type="KEGG" id="dpx:DAPPUDRAFT_306924"/>
<keyword evidence="5" id="KW-0347">Helicase</keyword>
<dbReference type="PhylomeDB" id="E9GZN9"/>
<dbReference type="OMA" id="TWCKLLK"/>
<dbReference type="HOGENOM" id="CLU_328535_0_0_1"/>
<dbReference type="eggNOG" id="KOG0334">
    <property type="taxonomic scope" value="Eukaryota"/>
</dbReference>
<dbReference type="STRING" id="6669.E9GZN9"/>
<keyword evidence="10" id="KW-1185">Reference proteome</keyword>
<dbReference type="PANTHER" id="PTHR22655">
    <property type="entry name" value="ATP-DEPENDENT RNA HELICASE TDRD12-RELATED"/>
    <property type="match status" value="1"/>
</dbReference>
<evidence type="ECO:0000256" key="5">
    <source>
        <dbReference type="ARBA" id="ARBA00022806"/>
    </source>
</evidence>
<evidence type="ECO:0000256" key="7">
    <source>
        <dbReference type="ARBA" id="ARBA00047984"/>
    </source>
</evidence>
<evidence type="ECO:0000256" key="4">
    <source>
        <dbReference type="ARBA" id="ARBA00022801"/>
    </source>
</evidence>
<dbReference type="SUPFAM" id="SSF52540">
    <property type="entry name" value="P-loop containing nucleoside triphosphate hydrolases"/>
    <property type="match status" value="1"/>
</dbReference>
<evidence type="ECO:0000256" key="6">
    <source>
        <dbReference type="ARBA" id="ARBA00022840"/>
    </source>
</evidence>
<dbReference type="CDD" id="cd20435">
    <property type="entry name" value="Tudor_TDRD12_rpt2"/>
    <property type="match status" value="1"/>
</dbReference>
<dbReference type="InParanoid" id="E9GZN9"/>
<dbReference type="GO" id="GO:0016787">
    <property type="term" value="F:hydrolase activity"/>
    <property type="evidence" value="ECO:0007669"/>
    <property type="project" value="UniProtKB-KW"/>
</dbReference>
<keyword evidence="4" id="KW-0378">Hydrolase</keyword>
<proteinExistence type="predicted"/>
<dbReference type="GO" id="GO:0005737">
    <property type="term" value="C:cytoplasm"/>
    <property type="evidence" value="ECO:0007669"/>
    <property type="project" value="UniProtKB-ARBA"/>
</dbReference>
<dbReference type="eggNOG" id="KOG2279">
    <property type="taxonomic scope" value="Eukaryota"/>
</dbReference>
<accession>E9GZN9</accession>
<organism evidence="9 10">
    <name type="scientific">Daphnia pulex</name>
    <name type="common">Water flea</name>
    <dbReference type="NCBI Taxonomy" id="6669"/>
    <lineage>
        <taxon>Eukaryota</taxon>
        <taxon>Metazoa</taxon>
        <taxon>Ecdysozoa</taxon>
        <taxon>Arthropoda</taxon>
        <taxon>Crustacea</taxon>
        <taxon>Branchiopoda</taxon>
        <taxon>Diplostraca</taxon>
        <taxon>Cladocera</taxon>
        <taxon>Anomopoda</taxon>
        <taxon>Daphniidae</taxon>
        <taxon>Daphnia</taxon>
    </lineage>
</organism>
<dbReference type="EMBL" id="GL732578">
    <property type="protein sequence ID" value="EFX75071.1"/>
    <property type="molecule type" value="Genomic_DNA"/>
</dbReference>
<comment type="catalytic activity">
    <reaction evidence="7">
        <text>ATP + H2O = ADP + phosphate + H(+)</text>
        <dbReference type="Rhea" id="RHEA:13065"/>
        <dbReference type="ChEBI" id="CHEBI:15377"/>
        <dbReference type="ChEBI" id="CHEBI:15378"/>
        <dbReference type="ChEBI" id="CHEBI:30616"/>
        <dbReference type="ChEBI" id="CHEBI:43474"/>
        <dbReference type="ChEBI" id="CHEBI:456216"/>
        <dbReference type="EC" id="3.6.4.13"/>
    </reaction>
</comment>
<dbReference type="SUPFAM" id="SSF63748">
    <property type="entry name" value="Tudor/PWWP/MBT"/>
    <property type="match status" value="2"/>
</dbReference>
<dbReference type="FunFam" id="3.40.50.300:FF:005625">
    <property type="entry name" value="Uncharacterized protein"/>
    <property type="match status" value="1"/>
</dbReference>
<dbReference type="Proteomes" id="UP000000305">
    <property type="component" value="Unassembled WGS sequence"/>
</dbReference>
<dbReference type="OrthoDB" id="249932at2759"/>
<dbReference type="Gene3D" id="2.40.50.90">
    <property type="match status" value="2"/>
</dbReference>
<dbReference type="PROSITE" id="PS50304">
    <property type="entry name" value="TUDOR"/>
    <property type="match status" value="1"/>
</dbReference>
<keyword evidence="6" id="KW-0067">ATP-binding</keyword>
<dbReference type="InterPro" id="IPR002999">
    <property type="entry name" value="Tudor"/>
</dbReference>
<dbReference type="AlphaFoldDB" id="E9GZN9"/>
<sequence length="875" mass="99335">MDLSEYSDVPIGCSPLVVVICSSWENAELVQFYCSRIMKKNSDFRSAVFTDATERSLKVALPYLINGVTLLAATAPALNLLLTKAKDIISFDRCCHLVFDDADVVLKEHGESTKKLFNFYQESVQRATMGNNFIPRQIVACANHWTKGMEEMSSKVLKNPSIFISSCMESAIYGGMKLDVRRGTPEEMDRDLLEIVQSKRFSRTIIFCRGSAEVFKVEQMLSEIGATPILAHNPIVSDLDFTTERWNHAQPGSAILICTDDVLERLNIKNAQTLIHYFIPHHSKYDFSYRLSFAMDNFHLRASEADRPETHLLITKEFNNSLLTIVRLMQRFGHVVPDELATEAILSFCGKEVRKRSLPLCETLKAFGFCRNMKLCGLRHVILSTLDHPVVPQNGIVRIRITAVRTATQYYARILKHRNEKNQVIDMSGSHFEVSAQLRNHFRDEAQRKNSVDGNKVEAGNIYAHRTTDNLYERVRVESILERDHQGIPIEVTVISIDQGCVMSSFVKDLYEIPDDLKNSAPEAIEVFLVGAKPFDRNSNWSRYSVDFVREKLMSKELEGRIVLALSFTLWLDPLHERKRLDGVNSSVVVTDILKDLLTAELADNNEEHLVKLYHLCETGGIELPNYSFGLAKNKSANPIEPSYAFLPMNEETQVELVTTDSPHQFYVTINKFQDTLRSLEADIKKQISKCKHVTYEDAQLGSFCLVESPSEPGSWCRCCIKKKIVEDDVWKFQVLFVDYGDHTKVPLNAMKSLPNQFISRLPFQAIACSLYGVGPKNDSGGWTEEDICFFTSLTRASDGFMHVWHAQTKFKEAVKDEVTNGSHYHVTLLNREEKEIPSLAQQMISKNYAISLENEEDFRAIAKVTLPEALRGMG</sequence>
<dbReference type="Pfam" id="PF00567">
    <property type="entry name" value="TUDOR"/>
    <property type="match status" value="1"/>
</dbReference>
<evidence type="ECO:0000256" key="2">
    <source>
        <dbReference type="ARBA" id="ARBA00022737"/>
    </source>
</evidence>
<dbReference type="FunFam" id="3.40.50.300:FF:001416">
    <property type="entry name" value="Tudor domain containing 12"/>
    <property type="match status" value="1"/>
</dbReference>
<gene>
    <name evidence="9" type="ORF">DAPPUDRAFT_306924</name>
</gene>
<name>E9GZN9_DAPPU</name>
<dbReference type="EC" id="3.6.4.13" evidence="1"/>
<evidence type="ECO:0000256" key="3">
    <source>
        <dbReference type="ARBA" id="ARBA00022741"/>
    </source>
</evidence>
<keyword evidence="3" id="KW-0547">Nucleotide-binding</keyword>
<feature type="domain" description="Tudor" evidence="8">
    <location>
        <begin position="698"/>
        <end position="761"/>
    </location>
</feature>
<reference evidence="9 10" key="1">
    <citation type="journal article" date="2011" name="Science">
        <title>The ecoresponsive genome of Daphnia pulex.</title>
        <authorList>
            <person name="Colbourne J.K."/>
            <person name="Pfrender M.E."/>
            <person name="Gilbert D."/>
            <person name="Thomas W.K."/>
            <person name="Tucker A."/>
            <person name="Oakley T.H."/>
            <person name="Tokishita S."/>
            <person name="Aerts A."/>
            <person name="Arnold G.J."/>
            <person name="Basu M.K."/>
            <person name="Bauer D.J."/>
            <person name="Caceres C.E."/>
            <person name="Carmel L."/>
            <person name="Casola C."/>
            <person name="Choi J.H."/>
            <person name="Detter J.C."/>
            <person name="Dong Q."/>
            <person name="Dusheyko S."/>
            <person name="Eads B.D."/>
            <person name="Frohlich T."/>
            <person name="Geiler-Samerotte K.A."/>
            <person name="Gerlach D."/>
            <person name="Hatcher P."/>
            <person name="Jogdeo S."/>
            <person name="Krijgsveld J."/>
            <person name="Kriventseva E.V."/>
            <person name="Kultz D."/>
            <person name="Laforsch C."/>
            <person name="Lindquist E."/>
            <person name="Lopez J."/>
            <person name="Manak J.R."/>
            <person name="Muller J."/>
            <person name="Pangilinan J."/>
            <person name="Patwardhan R.P."/>
            <person name="Pitluck S."/>
            <person name="Pritham E.J."/>
            <person name="Rechtsteiner A."/>
            <person name="Rho M."/>
            <person name="Rogozin I.B."/>
            <person name="Sakarya O."/>
            <person name="Salamov A."/>
            <person name="Schaack S."/>
            <person name="Shapiro H."/>
            <person name="Shiga Y."/>
            <person name="Skalitzky C."/>
            <person name="Smith Z."/>
            <person name="Souvorov A."/>
            <person name="Sung W."/>
            <person name="Tang Z."/>
            <person name="Tsuchiya D."/>
            <person name="Tu H."/>
            <person name="Vos H."/>
            <person name="Wang M."/>
            <person name="Wolf Y.I."/>
            <person name="Yamagata H."/>
            <person name="Yamada T."/>
            <person name="Ye Y."/>
            <person name="Shaw J.R."/>
            <person name="Andrews J."/>
            <person name="Crease T.J."/>
            <person name="Tang H."/>
            <person name="Lucas S.M."/>
            <person name="Robertson H.M."/>
            <person name="Bork P."/>
            <person name="Koonin E.V."/>
            <person name="Zdobnov E.M."/>
            <person name="Grigoriev I.V."/>
            <person name="Lynch M."/>
            <person name="Boore J.L."/>
        </authorList>
    </citation>
    <scope>NUCLEOTIDE SEQUENCE [LARGE SCALE GENOMIC DNA]</scope>
</reference>
<dbReference type="Gene3D" id="2.30.30.140">
    <property type="match status" value="2"/>
</dbReference>
<keyword evidence="2" id="KW-0677">Repeat</keyword>
<evidence type="ECO:0000313" key="10">
    <source>
        <dbReference type="Proteomes" id="UP000000305"/>
    </source>
</evidence>
<dbReference type="FunFam" id="2.40.50.90:FF:000148">
    <property type="entry name" value="Uncharacterized protein"/>
    <property type="match status" value="1"/>
</dbReference>
<dbReference type="GO" id="GO:0005524">
    <property type="term" value="F:ATP binding"/>
    <property type="evidence" value="ECO:0007669"/>
    <property type="project" value="UniProtKB-KW"/>
</dbReference>
<dbReference type="InterPro" id="IPR027417">
    <property type="entry name" value="P-loop_NTPase"/>
</dbReference>